<dbReference type="GO" id="GO:0033540">
    <property type="term" value="P:fatty acid beta-oxidation using acyl-CoA oxidase"/>
    <property type="evidence" value="ECO:0007669"/>
    <property type="project" value="TreeGrafter"/>
</dbReference>
<protein>
    <recommendedName>
        <fullName evidence="1">Acyl-CoA oxidase C-alpha1 domain-containing protein</fullName>
    </recommendedName>
</protein>
<dbReference type="InterPro" id="IPR009100">
    <property type="entry name" value="AcylCoA_DH/oxidase_NM_dom_sf"/>
</dbReference>
<dbReference type="InterPro" id="IPR046373">
    <property type="entry name" value="Acyl-CoA_Oxase/DH_mid-dom_sf"/>
</dbReference>
<dbReference type="PANTHER" id="PTHR10909">
    <property type="entry name" value="ELECTRON TRANSPORT OXIDOREDUCTASE"/>
    <property type="match status" value="1"/>
</dbReference>
<dbReference type="EMBL" id="KN817576">
    <property type="protein sequence ID" value="KJA19554.1"/>
    <property type="molecule type" value="Genomic_DNA"/>
</dbReference>
<gene>
    <name evidence="2" type="ORF">HYPSUDRAFT_44114</name>
</gene>
<dbReference type="Gene3D" id="2.40.110.10">
    <property type="entry name" value="Butyryl-CoA Dehydrogenase, subunit A, domain 2"/>
    <property type="match status" value="1"/>
</dbReference>
<dbReference type="OMA" id="INFRTQH"/>
<evidence type="ECO:0000259" key="1">
    <source>
        <dbReference type="Pfam" id="PF22924"/>
    </source>
</evidence>
<organism evidence="2 3">
    <name type="scientific">Hypholoma sublateritium (strain FD-334 SS-4)</name>
    <dbReference type="NCBI Taxonomy" id="945553"/>
    <lineage>
        <taxon>Eukaryota</taxon>
        <taxon>Fungi</taxon>
        <taxon>Dikarya</taxon>
        <taxon>Basidiomycota</taxon>
        <taxon>Agaricomycotina</taxon>
        <taxon>Agaricomycetes</taxon>
        <taxon>Agaricomycetidae</taxon>
        <taxon>Agaricales</taxon>
        <taxon>Agaricineae</taxon>
        <taxon>Strophariaceae</taxon>
        <taxon>Hypholoma</taxon>
    </lineage>
</organism>
<proteinExistence type="predicted"/>
<evidence type="ECO:0000313" key="3">
    <source>
        <dbReference type="Proteomes" id="UP000054270"/>
    </source>
</evidence>
<dbReference type="SUPFAM" id="SSF47203">
    <property type="entry name" value="Acyl-CoA dehydrogenase C-terminal domain-like"/>
    <property type="match status" value="1"/>
</dbReference>
<dbReference type="AlphaFoldDB" id="A0A0D2NL01"/>
<dbReference type="Pfam" id="PF22924">
    <property type="entry name" value="ACOX_C_alpha1"/>
    <property type="match status" value="1"/>
</dbReference>
<dbReference type="STRING" id="945553.A0A0D2NL01"/>
<dbReference type="GO" id="GO:0005504">
    <property type="term" value="F:fatty acid binding"/>
    <property type="evidence" value="ECO:0007669"/>
    <property type="project" value="TreeGrafter"/>
</dbReference>
<keyword evidence="3" id="KW-1185">Reference proteome</keyword>
<dbReference type="OrthoDB" id="538336at2759"/>
<feature type="domain" description="Acyl-CoA oxidase C-alpha1" evidence="1">
    <location>
        <begin position="252"/>
        <end position="388"/>
    </location>
</feature>
<dbReference type="PANTHER" id="PTHR10909:SF382">
    <property type="entry name" value="ACYL-COENZYME A OXIDASE"/>
    <property type="match status" value="1"/>
</dbReference>
<dbReference type="InterPro" id="IPR036250">
    <property type="entry name" value="AcylCo_DH-like_C"/>
</dbReference>
<dbReference type="Gene3D" id="1.20.140.10">
    <property type="entry name" value="Butyryl-CoA Dehydrogenase, subunit A, domain 3"/>
    <property type="match status" value="1"/>
</dbReference>
<evidence type="ECO:0000313" key="2">
    <source>
        <dbReference type="EMBL" id="KJA19554.1"/>
    </source>
</evidence>
<dbReference type="GO" id="GO:0005777">
    <property type="term" value="C:peroxisome"/>
    <property type="evidence" value="ECO:0007669"/>
    <property type="project" value="InterPro"/>
</dbReference>
<dbReference type="InterPro" id="IPR055060">
    <property type="entry name" value="ACOX_C_alpha1"/>
</dbReference>
<dbReference type="GO" id="GO:0071949">
    <property type="term" value="F:FAD binding"/>
    <property type="evidence" value="ECO:0007669"/>
    <property type="project" value="InterPro"/>
</dbReference>
<reference evidence="3" key="1">
    <citation type="submission" date="2014-04" db="EMBL/GenBank/DDBJ databases">
        <title>Evolutionary Origins and Diversification of the Mycorrhizal Mutualists.</title>
        <authorList>
            <consortium name="DOE Joint Genome Institute"/>
            <consortium name="Mycorrhizal Genomics Consortium"/>
            <person name="Kohler A."/>
            <person name="Kuo A."/>
            <person name="Nagy L.G."/>
            <person name="Floudas D."/>
            <person name="Copeland A."/>
            <person name="Barry K.W."/>
            <person name="Cichocki N."/>
            <person name="Veneault-Fourrey C."/>
            <person name="LaButti K."/>
            <person name="Lindquist E.A."/>
            <person name="Lipzen A."/>
            <person name="Lundell T."/>
            <person name="Morin E."/>
            <person name="Murat C."/>
            <person name="Riley R."/>
            <person name="Ohm R."/>
            <person name="Sun H."/>
            <person name="Tunlid A."/>
            <person name="Henrissat B."/>
            <person name="Grigoriev I.V."/>
            <person name="Hibbett D.S."/>
            <person name="Martin F."/>
        </authorList>
    </citation>
    <scope>NUCLEOTIDE SEQUENCE [LARGE SCALE GENOMIC DNA]</scope>
    <source>
        <strain evidence="3">FD-334 SS-4</strain>
    </source>
</reference>
<dbReference type="GO" id="GO:0003997">
    <property type="term" value="F:acyl-CoA oxidase activity"/>
    <property type="evidence" value="ECO:0007669"/>
    <property type="project" value="InterPro"/>
</dbReference>
<name>A0A0D2NL01_HYPSF</name>
<dbReference type="Proteomes" id="UP000054270">
    <property type="component" value="Unassembled WGS sequence"/>
</dbReference>
<dbReference type="GO" id="GO:0055088">
    <property type="term" value="P:lipid homeostasis"/>
    <property type="evidence" value="ECO:0007669"/>
    <property type="project" value="TreeGrafter"/>
</dbReference>
<dbReference type="SUPFAM" id="SSF56645">
    <property type="entry name" value="Acyl-CoA dehydrogenase NM domain-like"/>
    <property type="match status" value="1"/>
</dbReference>
<dbReference type="InterPro" id="IPR012258">
    <property type="entry name" value="Acyl-CoA_oxidase"/>
</dbReference>
<accession>A0A0D2NL01</accession>
<sequence>MSLRSKALALSPLFQDIDNAARLPHDERIQLTYKRLIAIGKAYHLTAEDIMNTTPKFWELQLDPILPMDGASASLISLHLNLCAGTLARRAVGRPDLQYTLKKLLNFELIGQFCLTEQAHGLDARNLETTATLLADGTIDLHTPHDGAAKHMPPSSPCGIPTMAIVFARFIVNGEDRGVKAFTVMFHDGKTMTPGITSRLLTPRGSSVPINHCLTYFNHVALPSSALLSSPEKGDDREQFFDSIYRIIVGTISIAGMALTSLKMAVYVAGRYSQRREVTDAFTGTRTPIISFPTQQYPVLSSLAQAIVFESLTKKAITLFTDKSKSLGARHCIAAVAKVTLVKHCCASLISLGDRCGAQGVFEVNQFSVQYADMRGASIAEGDLLGLSVRFAVELLIQRVTLPDSTNPDSLLARRVASMFQELRDVLAARFQHHRDPGFQAFVLPLCQPLIEAIGYRMAYDAAVEDGVDETILDMFVSSIVREDRAWFSEVGGIPRAKQMDFERHAMRALLPRLDDLLSELNIEAYCTAPIVSDEKWKKYVQGLPTFTSAVYSPAKRSPLQSNPVRAML</sequence>